<accession>A0ACB9NUJ4</accession>
<evidence type="ECO:0000313" key="2">
    <source>
        <dbReference type="Proteomes" id="UP001057402"/>
    </source>
</evidence>
<dbReference type="EMBL" id="CM042886">
    <property type="protein sequence ID" value="KAI4339347.1"/>
    <property type="molecule type" value="Genomic_DNA"/>
</dbReference>
<proteinExistence type="predicted"/>
<reference evidence="2" key="1">
    <citation type="journal article" date="2023" name="Front. Plant Sci.">
        <title>Chromosomal-level genome assembly of Melastoma candidum provides insights into trichome evolution.</title>
        <authorList>
            <person name="Zhong Y."/>
            <person name="Wu W."/>
            <person name="Sun C."/>
            <person name="Zou P."/>
            <person name="Liu Y."/>
            <person name="Dai S."/>
            <person name="Zhou R."/>
        </authorList>
    </citation>
    <scope>NUCLEOTIDE SEQUENCE [LARGE SCALE GENOMIC DNA]</scope>
</reference>
<keyword evidence="2" id="KW-1185">Reference proteome</keyword>
<protein>
    <submittedName>
        <fullName evidence="1">Uncharacterized protein</fullName>
    </submittedName>
</protein>
<sequence>MAASTIHAEVDVKSGAEKFWVSMRDSTILFPKIFPELYKSIEVLEGDGKCPGSVRLINYAEGSPLVKVSKEKIDNVDEGKKEVSYSIIDGDLLKYYKNFNGTISVIPKGEGSLVKWSCGFEKASDEVPDPHIIKDFAIENFKDLDSFLLKA</sequence>
<comment type="caution">
    <text evidence="1">The sequence shown here is derived from an EMBL/GenBank/DDBJ whole genome shotgun (WGS) entry which is preliminary data.</text>
</comment>
<gene>
    <name evidence="1" type="ORF">MLD38_024300</name>
</gene>
<dbReference type="Proteomes" id="UP001057402">
    <property type="component" value="Chromosome 7"/>
</dbReference>
<name>A0ACB9NUJ4_9MYRT</name>
<evidence type="ECO:0000313" key="1">
    <source>
        <dbReference type="EMBL" id="KAI4339347.1"/>
    </source>
</evidence>
<organism evidence="1 2">
    <name type="scientific">Melastoma candidum</name>
    <dbReference type="NCBI Taxonomy" id="119954"/>
    <lineage>
        <taxon>Eukaryota</taxon>
        <taxon>Viridiplantae</taxon>
        <taxon>Streptophyta</taxon>
        <taxon>Embryophyta</taxon>
        <taxon>Tracheophyta</taxon>
        <taxon>Spermatophyta</taxon>
        <taxon>Magnoliopsida</taxon>
        <taxon>eudicotyledons</taxon>
        <taxon>Gunneridae</taxon>
        <taxon>Pentapetalae</taxon>
        <taxon>rosids</taxon>
        <taxon>malvids</taxon>
        <taxon>Myrtales</taxon>
        <taxon>Melastomataceae</taxon>
        <taxon>Melastomatoideae</taxon>
        <taxon>Melastomateae</taxon>
        <taxon>Melastoma</taxon>
    </lineage>
</organism>